<dbReference type="GO" id="GO:0009007">
    <property type="term" value="F:site-specific DNA-methyltransferase (adenine-specific) activity"/>
    <property type="evidence" value="ECO:0007669"/>
    <property type="project" value="UniProtKB-EC"/>
</dbReference>
<evidence type="ECO:0000313" key="3">
    <source>
        <dbReference type="Proteomes" id="UP001244427"/>
    </source>
</evidence>
<evidence type="ECO:0000259" key="1">
    <source>
        <dbReference type="Pfam" id="PF07669"/>
    </source>
</evidence>
<proteinExistence type="predicted"/>
<dbReference type="Gene3D" id="3.40.50.150">
    <property type="entry name" value="Vaccinia Virus protein VP39"/>
    <property type="match status" value="1"/>
</dbReference>
<dbReference type="RefSeq" id="WP_307298944.1">
    <property type="nucleotide sequence ID" value="NZ_JAUSXV010000001.1"/>
</dbReference>
<dbReference type="Pfam" id="PF07669">
    <property type="entry name" value="Eco57I"/>
    <property type="match status" value="1"/>
</dbReference>
<feature type="domain" description="Type II methyltransferase M.TaqI-like" evidence="1">
    <location>
        <begin position="102"/>
        <end position="299"/>
    </location>
</feature>
<keyword evidence="3" id="KW-1185">Reference proteome</keyword>
<organism evidence="2 3">
    <name type="scientific">Microbacterium natoriense</name>
    <dbReference type="NCBI Taxonomy" id="284570"/>
    <lineage>
        <taxon>Bacteria</taxon>
        <taxon>Bacillati</taxon>
        <taxon>Actinomycetota</taxon>
        <taxon>Actinomycetes</taxon>
        <taxon>Micrococcales</taxon>
        <taxon>Microbacteriaceae</taxon>
        <taxon>Microbacterium</taxon>
    </lineage>
</organism>
<reference evidence="2 3" key="1">
    <citation type="submission" date="2023-07" db="EMBL/GenBank/DDBJ databases">
        <title>Comparative genomics of wheat-associated soil bacteria to identify genetic determinants of phenazine resistance.</title>
        <authorList>
            <person name="Mouncey N."/>
        </authorList>
    </citation>
    <scope>NUCLEOTIDE SEQUENCE [LARGE SCALE GENOMIC DNA]</scope>
    <source>
        <strain evidence="2 3">W4I9-1</strain>
    </source>
</reference>
<dbReference type="GO" id="GO:0032259">
    <property type="term" value="P:methylation"/>
    <property type="evidence" value="ECO:0007669"/>
    <property type="project" value="InterPro"/>
</dbReference>
<evidence type="ECO:0000313" key="2">
    <source>
        <dbReference type="EMBL" id="MDQ0649532.1"/>
    </source>
</evidence>
<dbReference type="SUPFAM" id="SSF53335">
    <property type="entry name" value="S-adenosyl-L-methionine-dependent methyltransferases"/>
    <property type="match status" value="1"/>
</dbReference>
<dbReference type="EMBL" id="JAUSXV010000001">
    <property type="protein sequence ID" value="MDQ0649532.1"/>
    <property type="molecule type" value="Genomic_DNA"/>
</dbReference>
<dbReference type="PROSITE" id="PS00092">
    <property type="entry name" value="N6_MTASE"/>
    <property type="match status" value="1"/>
</dbReference>
<sequence length="554" mass="61006">MTRQAAFALRGHNPDVLTCIANLSNDEVFTPPEFANQMLDTLEEAWAESNDGASIWADPNVTFLDPFTKSGVFLREITRRLTMGLESQISGLEERVDHILTNQVFGIGVTRLTSLLARRSVYCSKDATGEHSIAKSFDRDWGNIWFERTEHTWTGGTRKHDLLDADGSPVVIGRRCRFCSASEDEYSRGSGLESHAYAFIHTDNIKARVNELFGADMQFDVIIGNPPYQLDDGGFGSSAAPIYQLFVEQAKALGPRILSMVIPARWYAGGKGLSEFRAAMLQDRRMRVLDDYPSTTDVFPGVNNRGGICTFLWEDGSDGDVLVRTHEGGQVISELSRPLLEPGADTFIRYNEGLEILRKVVATEGGSATDVSLPSNVRFAEMVSSRKPFGLATNFTGHNDRRPEDLTLYRNGGTAFVSRADVTVGAALIDTTKLFVSYASPGSDDYPHLVLSKPIIAGPGEVATETYLAIGPFASDAEARNAAAYMGTQFFRFMLTLLRISQHVTRSVYAFAPTQDFTRAWTDDDLAEKYGLTAEDLAFIARFVKPVAWAGAFS</sequence>
<name>A0AAW8F4Q8_9MICO</name>
<comment type="caution">
    <text evidence="2">The sequence shown here is derived from an EMBL/GenBank/DDBJ whole genome shotgun (WGS) entry which is preliminary data.</text>
</comment>
<protein>
    <recommendedName>
        <fullName evidence="1">Type II methyltransferase M.TaqI-like domain-containing protein</fullName>
    </recommendedName>
</protein>
<dbReference type="GO" id="GO:0006304">
    <property type="term" value="P:DNA modification"/>
    <property type="evidence" value="ECO:0007669"/>
    <property type="project" value="InterPro"/>
</dbReference>
<dbReference type="PRINTS" id="PR00507">
    <property type="entry name" value="N12N6MTFRASE"/>
</dbReference>
<dbReference type="InterPro" id="IPR011639">
    <property type="entry name" value="MethylTrfase_TaqI-like_dom"/>
</dbReference>
<dbReference type="Proteomes" id="UP001244427">
    <property type="component" value="Unassembled WGS sequence"/>
</dbReference>
<dbReference type="AlphaFoldDB" id="A0AAW8F4Q8"/>
<accession>A0AAW8F4Q8</accession>
<dbReference type="InterPro" id="IPR002052">
    <property type="entry name" value="DNA_methylase_N6_adenine_CS"/>
</dbReference>
<gene>
    <name evidence="2" type="ORF">QFZ53_003728</name>
</gene>
<dbReference type="GO" id="GO:0003676">
    <property type="term" value="F:nucleic acid binding"/>
    <property type="evidence" value="ECO:0007669"/>
    <property type="project" value="InterPro"/>
</dbReference>
<dbReference type="InterPro" id="IPR029063">
    <property type="entry name" value="SAM-dependent_MTases_sf"/>
</dbReference>